<evidence type="ECO:0000256" key="3">
    <source>
        <dbReference type="SAM" id="Phobius"/>
    </source>
</evidence>
<accession>A0A7W3T436</accession>
<dbReference type="PANTHER" id="PTHR46268">
    <property type="entry name" value="STRESS RESPONSE PROTEIN NHAX"/>
    <property type="match status" value="1"/>
</dbReference>
<dbReference type="SUPFAM" id="SSF52402">
    <property type="entry name" value="Adenine nucleotide alpha hydrolases-like"/>
    <property type="match status" value="1"/>
</dbReference>
<feature type="region of interest" description="Disordered" evidence="2">
    <location>
        <begin position="230"/>
        <end position="258"/>
    </location>
</feature>
<name>A0A7W3T436_9ACTN</name>
<reference evidence="6" key="1">
    <citation type="submission" date="2019-10" db="EMBL/GenBank/DDBJ databases">
        <title>Streptomyces sp. nov., a novel actinobacterium isolated from alkaline environment.</title>
        <authorList>
            <person name="Golinska P."/>
        </authorList>
    </citation>
    <scope>NUCLEOTIDE SEQUENCE [LARGE SCALE GENOMIC DNA]</scope>
    <source>
        <strain evidence="6">DSM 42108</strain>
    </source>
</reference>
<evidence type="ECO:0000256" key="1">
    <source>
        <dbReference type="ARBA" id="ARBA00008791"/>
    </source>
</evidence>
<gene>
    <name evidence="5" type="ORF">FOE67_13765</name>
</gene>
<keyword evidence="6" id="KW-1185">Reference proteome</keyword>
<organism evidence="5 6">
    <name type="scientific">Streptomyces calidiresistens</name>
    <dbReference type="NCBI Taxonomy" id="1485586"/>
    <lineage>
        <taxon>Bacteria</taxon>
        <taxon>Bacillati</taxon>
        <taxon>Actinomycetota</taxon>
        <taxon>Actinomycetes</taxon>
        <taxon>Kitasatosporales</taxon>
        <taxon>Streptomycetaceae</taxon>
        <taxon>Streptomyces</taxon>
    </lineage>
</organism>
<keyword evidence="3" id="KW-1133">Transmembrane helix</keyword>
<dbReference type="Pfam" id="PF00582">
    <property type="entry name" value="Usp"/>
    <property type="match status" value="1"/>
</dbReference>
<dbReference type="EMBL" id="VKHS01000303">
    <property type="protein sequence ID" value="MBB0230552.1"/>
    <property type="molecule type" value="Genomic_DNA"/>
</dbReference>
<feature type="transmembrane region" description="Helical" evidence="3">
    <location>
        <begin position="61"/>
        <end position="79"/>
    </location>
</feature>
<comment type="caution">
    <text evidence="5">The sequence shown here is derived from an EMBL/GenBank/DDBJ whole genome shotgun (WGS) entry which is preliminary data.</text>
</comment>
<dbReference type="AlphaFoldDB" id="A0A7W3T436"/>
<dbReference type="Proteomes" id="UP000530234">
    <property type="component" value="Unassembled WGS sequence"/>
</dbReference>
<evidence type="ECO:0000256" key="2">
    <source>
        <dbReference type="SAM" id="MobiDB-lite"/>
    </source>
</evidence>
<evidence type="ECO:0000313" key="6">
    <source>
        <dbReference type="Proteomes" id="UP000530234"/>
    </source>
</evidence>
<evidence type="ECO:0000313" key="5">
    <source>
        <dbReference type="EMBL" id="MBB0230552.1"/>
    </source>
</evidence>
<feature type="domain" description="UspA" evidence="4">
    <location>
        <begin position="104"/>
        <end position="229"/>
    </location>
</feature>
<protein>
    <recommendedName>
        <fullName evidence="4">UspA domain-containing protein</fullName>
    </recommendedName>
</protein>
<comment type="similarity">
    <text evidence="1">Belongs to the universal stress protein A family.</text>
</comment>
<evidence type="ECO:0000259" key="4">
    <source>
        <dbReference type="Pfam" id="PF00582"/>
    </source>
</evidence>
<feature type="compositionally biased region" description="Low complexity" evidence="2">
    <location>
        <begin position="247"/>
        <end position="258"/>
    </location>
</feature>
<dbReference type="InterPro" id="IPR014729">
    <property type="entry name" value="Rossmann-like_a/b/a_fold"/>
</dbReference>
<keyword evidence="3" id="KW-0812">Transmembrane</keyword>
<dbReference type="Gene3D" id="3.40.50.620">
    <property type="entry name" value="HUPs"/>
    <property type="match status" value="1"/>
</dbReference>
<keyword evidence="3" id="KW-0472">Membrane</keyword>
<dbReference type="CDD" id="cd00293">
    <property type="entry name" value="USP-like"/>
    <property type="match status" value="1"/>
</dbReference>
<dbReference type="PRINTS" id="PR01438">
    <property type="entry name" value="UNVRSLSTRESS"/>
</dbReference>
<proteinExistence type="inferred from homology"/>
<dbReference type="InterPro" id="IPR006015">
    <property type="entry name" value="Universal_stress_UspA"/>
</dbReference>
<feature type="transmembrane region" description="Helical" evidence="3">
    <location>
        <begin position="25"/>
        <end position="55"/>
    </location>
</feature>
<sequence>MGSRVRLRHPLPAAPRGRRQQTRRLLFMTTALFVALVIAVWVLSGVIAAVVLLGRQGYRDWHWYVLGALLGPMFVPIAAERPRTRPRTLERNALTPEEHTIGGRTALVAVDGSPESRQAIADASRLLASPDSRIVLATVVDAESGKAKSETDRARALLAECAGELNGNGGPAIVTEIGSGKPSAVLLRMAEDENADIIVIGRRGKGLSRRLLGSVADEMVRRSPLPVLLATAPNGAHTGRDGGTTGTAGNDPAAGKGV</sequence>
<dbReference type="InterPro" id="IPR006016">
    <property type="entry name" value="UspA"/>
</dbReference>
<dbReference type="PANTHER" id="PTHR46268:SF6">
    <property type="entry name" value="UNIVERSAL STRESS PROTEIN UP12"/>
    <property type="match status" value="1"/>
</dbReference>